<dbReference type="OrthoDB" id="773208at2759"/>
<gene>
    <name evidence="1" type="ORF">TorRG33x02_296430</name>
</gene>
<dbReference type="EMBL" id="JXTC01000409">
    <property type="protein sequence ID" value="PON56396.1"/>
    <property type="molecule type" value="Genomic_DNA"/>
</dbReference>
<proteinExistence type="predicted"/>
<organism evidence="1 2">
    <name type="scientific">Trema orientale</name>
    <name type="common">Charcoal tree</name>
    <name type="synonym">Celtis orientalis</name>
    <dbReference type="NCBI Taxonomy" id="63057"/>
    <lineage>
        <taxon>Eukaryota</taxon>
        <taxon>Viridiplantae</taxon>
        <taxon>Streptophyta</taxon>
        <taxon>Embryophyta</taxon>
        <taxon>Tracheophyta</taxon>
        <taxon>Spermatophyta</taxon>
        <taxon>Magnoliopsida</taxon>
        <taxon>eudicotyledons</taxon>
        <taxon>Gunneridae</taxon>
        <taxon>Pentapetalae</taxon>
        <taxon>rosids</taxon>
        <taxon>fabids</taxon>
        <taxon>Rosales</taxon>
        <taxon>Cannabaceae</taxon>
        <taxon>Trema</taxon>
    </lineage>
</organism>
<accession>A0A2P5C5R4</accession>
<keyword evidence="2" id="KW-1185">Reference proteome</keyword>
<dbReference type="AlphaFoldDB" id="A0A2P5C5R4"/>
<evidence type="ECO:0000313" key="1">
    <source>
        <dbReference type="EMBL" id="PON56396.1"/>
    </source>
</evidence>
<evidence type="ECO:0000313" key="2">
    <source>
        <dbReference type="Proteomes" id="UP000237000"/>
    </source>
</evidence>
<comment type="caution">
    <text evidence="1">The sequence shown here is derived from an EMBL/GenBank/DDBJ whole genome shotgun (WGS) entry which is preliminary data.</text>
</comment>
<protein>
    <submittedName>
        <fullName evidence="1">Uncharacterized protein</fullName>
    </submittedName>
</protein>
<name>A0A2P5C5R4_TREOI</name>
<dbReference type="Proteomes" id="UP000237000">
    <property type="component" value="Unassembled WGS sequence"/>
</dbReference>
<reference evidence="2" key="1">
    <citation type="submission" date="2016-06" db="EMBL/GenBank/DDBJ databases">
        <title>Parallel loss of symbiosis genes in relatives of nitrogen-fixing non-legume Parasponia.</title>
        <authorList>
            <person name="Van Velzen R."/>
            <person name="Holmer R."/>
            <person name="Bu F."/>
            <person name="Rutten L."/>
            <person name="Van Zeijl A."/>
            <person name="Liu W."/>
            <person name="Santuari L."/>
            <person name="Cao Q."/>
            <person name="Sharma T."/>
            <person name="Shen D."/>
            <person name="Roswanjaya Y."/>
            <person name="Wardhani T."/>
            <person name="Kalhor M.S."/>
            <person name="Jansen J."/>
            <person name="Van den Hoogen J."/>
            <person name="Gungor B."/>
            <person name="Hartog M."/>
            <person name="Hontelez J."/>
            <person name="Verver J."/>
            <person name="Yang W.-C."/>
            <person name="Schijlen E."/>
            <person name="Repin R."/>
            <person name="Schilthuizen M."/>
            <person name="Schranz E."/>
            <person name="Heidstra R."/>
            <person name="Miyata K."/>
            <person name="Fedorova E."/>
            <person name="Kohlen W."/>
            <person name="Bisseling T."/>
            <person name="Smit S."/>
            <person name="Geurts R."/>
        </authorList>
    </citation>
    <scope>NUCLEOTIDE SEQUENCE [LARGE SCALE GENOMIC DNA]</scope>
    <source>
        <strain evidence="2">cv. RG33-2</strain>
    </source>
</reference>
<dbReference type="InParanoid" id="A0A2P5C5R4"/>
<sequence length="128" mass="15079">MHDLVHDLATFVSGEFCFRLEGDNLHEIPQKVRHFSYIRMQCDVASKFDALYGAKNLHTLHRFVVQLADIVVDELCFSHSIAFQNWRTTQLASSSYWWDKLKRNATSDEWIKKSADTYYVCFGKRQRV</sequence>